<dbReference type="Pfam" id="PF00059">
    <property type="entry name" value="Lectin_C"/>
    <property type="match status" value="1"/>
</dbReference>
<evidence type="ECO:0000259" key="2">
    <source>
        <dbReference type="PROSITE" id="PS50041"/>
    </source>
</evidence>
<keyword evidence="1" id="KW-1015">Disulfide bond</keyword>
<dbReference type="PROSITE" id="PS50041">
    <property type="entry name" value="C_TYPE_LECTIN_2"/>
    <property type="match status" value="1"/>
</dbReference>
<dbReference type="Pfam" id="PF00092">
    <property type="entry name" value="VWA"/>
    <property type="match status" value="1"/>
</dbReference>
<sequence length="233" mass="27140">MTVGLYRTETRVGFIYYAKKAYLLSNLTRWQNTDSLIDELEIPFDGSEGTNIEEGIKLASNQFSTYGHRENAKKVIVILASSYQELLCLEMATTMILPRPLIHLRTTEVLLSQLHLAVRYCSRHHNSTLVKVDDFSKAQFLKKLFPSKTKFWIGLTQNYYGIYTWPDGSRLLDYSMWAPGYPRYGQGDCVYMYQYSGFQFGWFNDDCNNDWNYICQAHPCDTDHYCELVDDLT</sequence>
<dbReference type="SUPFAM" id="SSF56436">
    <property type="entry name" value="C-type lectin-like"/>
    <property type="match status" value="1"/>
</dbReference>
<evidence type="ECO:0000256" key="1">
    <source>
        <dbReference type="ARBA" id="ARBA00023157"/>
    </source>
</evidence>
<dbReference type="InterPro" id="IPR036465">
    <property type="entry name" value="vWFA_dom_sf"/>
</dbReference>
<dbReference type="Gene3D" id="3.40.50.410">
    <property type="entry name" value="von Willebrand factor, type A domain"/>
    <property type="match status" value="1"/>
</dbReference>
<dbReference type="InterPro" id="IPR016186">
    <property type="entry name" value="C-type_lectin-like/link_sf"/>
</dbReference>
<dbReference type="Proteomes" id="UP000095283">
    <property type="component" value="Unplaced"/>
</dbReference>
<dbReference type="CDD" id="cd00037">
    <property type="entry name" value="CLECT"/>
    <property type="match status" value="1"/>
</dbReference>
<protein>
    <submittedName>
        <fullName evidence="4">C-type lectin domain-containing protein</fullName>
    </submittedName>
</protein>
<proteinExistence type="predicted"/>
<dbReference type="SMART" id="SM00034">
    <property type="entry name" value="CLECT"/>
    <property type="match status" value="1"/>
</dbReference>
<dbReference type="PROSITE" id="PS00615">
    <property type="entry name" value="C_TYPE_LECTIN_1"/>
    <property type="match status" value="1"/>
</dbReference>
<dbReference type="PANTHER" id="PTHR31024">
    <property type="entry name" value="C-TYPE LECTIN"/>
    <property type="match status" value="1"/>
</dbReference>
<dbReference type="InterPro" id="IPR016187">
    <property type="entry name" value="CTDL_fold"/>
</dbReference>
<evidence type="ECO:0000313" key="3">
    <source>
        <dbReference type="Proteomes" id="UP000095283"/>
    </source>
</evidence>
<evidence type="ECO:0000313" key="4">
    <source>
        <dbReference type="WBParaSite" id="Hba_11531"/>
    </source>
</evidence>
<dbReference type="AlphaFoldDB" id="A0A1I7X255"/>
<dbReference type="SUPFAM" id="SSF53300">
    <property type="entry name" value="vWA-like"/>
    <property type="match status" value="1"/>
</dbReference>
<dbReference type="PANTHER" id="PTHR31024:SF3">
    <property type="entry name" value="C-TYPE LECTIN-RELATED"/>
    <property type="match status" value="1"/>
</dbReference>
<dbReference type="Gene3D" id="3.10.100.10">
    <property type="entry name" value="Mannose-Binding Protein A, subunit A"/>
    <property type="match status" value="1"/>
</dbReference>
<dbReference type="WBParaSite" id="Hba_11531">
    <property type="protein sequence ID" value="Hba_11531"/>
    <property type="gene ID" value="Hba_11531"/>
</dbReference>
<reference evidence="4" key="1">
    <citation type="submission" date="2016-11" db="UniProtKB">
        <authorList>
            <consortium name="WormBaseParasite"/>
        </authorList>
    </citation>
    <scope>IDENTIFICATION</scope>
</reference>
<keyword evidence="3" id="KW-1185">Reference proteome</keyword>
<dbReference type="InterPro" id="IPR001304">
    <property type="entry name" value="C-type_lectin-like"/>
</dbReference>
<feature type="domain" description="C-type lectin" evidence="2">
    <location>
        <begin position="117"/>
        <end position="216"/>
    </location>
</feature>
<organism evidence="3 4">
    <name type="scientific">Heterorhabditis bacteriophora</name>
    <name type="common">Entomopathogenic nematode worm</name>
    <dbReference type="NCBI Taxonomy" id="37862"/>
    <lineage>
        <taxon>Eukaryota</taxon>
        <taxon>Metazoa</taxon>
        <taxon>Ecdysozoa</taxon>
        <taxon>Nematoda</taxon>
        <taxon>Chromadorea</taxon>
        <taxon>Rhabditida</taxon>
        <taxon>Rhabditina</taxon>
        <taxon>Rhabditomorpha</taxon>
        <taxon>Strongyloidea</taxon>
        <taxon>Heterorhabditidae</taxon>
        <taxon>Heterorhabditis</taxon>
    </lineage>
</organism>
<accession>A0A1I7X255</accession>
<dbReference type="InterPro" id="IPR002035">
    <property type="entry name" value="VWF_A"/>
</dbReference>
<dbReference type="InterPro" id="IPR018378">
    <property type="entry name" value="C-type_lectin_CS"/>
</dbReference>
<name>A0A1I7X255_HETBA</name>